<evidence type="ECO:0000259" key="3">
    <source>
        <dbReference type="PROSITE" id="PS51791"/>
    </source>
</evidence>
<dbReference type="PROSITE" id="PS51791">
    <property type="entry name" value="HSAC2"/>
    <property type="match status" value="1"/>
</dbReference>
<dbReference type="PANTHER" id="PTHR31108">
    <property type="entry name" value="TUMOR PROTEIN P63-REGULATED GENE 1-LIKE PROTEIN"/>
    <property type="match status" value="1"/>
</dbReference>
<dbReference type="EMBL" id="CAJNOC010000053">
    <property type="protein sequence ID" value="CAF0710212.1"/>
    <property type="molecule type" value="Genomic_DNA"/>
</dbReference>
<dbReference type="Pfam" id="PF12456">
    <property type="entry name" value="hSac2"/>
    <property type="match status" value="1"/>
</dbReference>
<name>A0A813M5F4_9BILA</name>
<proteinExistence type="inferred from homology"/>
<comment type="caution">
    <text evidence="4">The sequence shown here is derived from an EMBL/GenBank/DDBJ whole genome shotgun (WGS) entry which is preliminary data.</text>
</comment>
<feature type="region of interest" description="Disordered" evidence="2">
    <location>
        <begin position="1"/>
        <end position="21"/>
    </location>
</feature>
<feature type="compositionally biased region" description="Basic and acidic residues" evidence="2">
    <location>
        <begin position="1"/>
        <end position="13"/>
    </location>
</feature>
<dbReference type="PANTHER" id="PTHR31108:SF1">
    <property type="entry name" value="HSAC2 DOMAIN-CONTAINING PROTEIN"/>
    <property type="match status" value="1"/>
</dbReference>
<evidence type="ECO:0000313" key="4">
    <source>
        <dbReference type="EMBL" id="CAF0710212.1"/>
    </source>
</evidence>
<evidence type="ECO:0000256" key="1">
    <source>
        <dbReference type="ARBA" id="ARBA00009163"/>
    </source>
</evidence>
<reference evidence="4" key="1">
    <citation type="submission" date="2021-02" db="EMBL/GenBank/DDBJ databases">
        <authorList>
            <person name="Nowell W R."/>
        </authorList>
    </citation>
    <scope>NUCLEOTIDE SEQUENCE</scope>
    <source>
        <strain evidence="4">Ploen Becks lab</strain>
    </source>
</reference>
<dbReference type="InterPro" id="IPR022158">
    <property type="entry name" value="Inositol_phosphatase"/>
</dbReference>
<dbReference type="InterPro" id="IPR040242">
    <property type="entry name" value="TPRG1-like"/>
</dbReference>
<gene>
    <name evidence="4" type="ORF">OXX778_LOCUS925</name>
</gene>
<dbReference type="GO" id="GO:0005737">
    <property type="term" value="C:cytoplasm"/>
    <property type="evidence" value="ECO:0007669"/>
    <property type="project" value="TreeGrafter"/>
</dbReference>
<sequence>MEPNVHYKSDSSETKIQMESNGKTFENKAFELEDIKMDDKNPFNREERPGSMYSVRSSASTTSRSSVNCQSGRVRCPNLRLQKFFSYNSQNGFLKAQEDIKKLILPEKDGGYIGSWLLIEISNWDFHREKIVLLTEKGLYVIAYDFINPKITDVQRIDLADLKRIKFGTLKYPKGSLMGEYAYGAVKLCWDKEENIGFFQKWNPLAKIPYIIFTSHHVLYSEKEKETELYNCDEFIASLEYAISKLPQGSQIEFKEEEVEIESYANFASVLYNQNWLGFQLDRNGINY</sequence>
<organism evidence="4 5">
    <name type="scientific">Brachionus calyciflorus</name>
    <dbReference type="NCBI Taxonomy" id="104777"/>
    <lineage>
        <taxon>Eukaryota</taxon>
        <taxon>Metazoa</taxon>
        <taxon>Spiralia</taxon>
        <taxon>Gnathifera</taxon>
        <taxon>Rotifera</taxon>
        <taxon>Eurotatoria</taxon>
        <taxon>Monogononta</taxon>
        <taxon>Pseudotrocha</taxon>
        <taxon>Ploima</taxon>
        <taxon>Brachionidae</taxon>
        <taxon>Brachionus</taxon>
    </lineage>
</organism>
<evidence type="ECO:0000256" key="2">
    <source>
        <dbReference type="SAM" id="MobiDB-lite"/>
    </source>
</evidence>
<dbReference type="Proteomes" id="UP000663879">
    <property type="component" value="Unassembled WGS sequence"/>
</dbReference>
<evidence type="ECO:0000313" key="5">
    <source>
        <dbReference type="Proteomes" id="UP000663879"/>
    </source>
</evidence>
<feature type="domain" description="HSac2" evidence="3">
    <location>
        <begin position="87"/>
        <end position="244"/>
    </location>
</feature>
<dbReference type="OrthoDB" id="10012704at2759"/>
<accession>A0A813M5F4</accession>
<dbReference type="AlphaFoldDB" id="A0A813M5F4"/>
<feature type="compositionally biased region" description="Low complexity" evidence="2">
    <location>
        <begin position="54"/>
        <end position="67"/>
    </location>
</feature>
<comment type="similarity">
    <text evidence="1">Belongs to the TPRG1 family.</text>
</comment>
<dbReference type="InterPro" id="IPR034753">
    <property type="entry name" value="hSac2"/>
</dbReference>
<protein>
    <recommendedName>
        <fullName evidence="3">HSac2 domain-containing protein</fullName>
    </recommendedName>
</protein>
<feature type="compositionally biased region" description="Basic and acidic residues" evidence="2">
    <location>
        <begin position="36"/>
        <end position="49"/>
    </location>
</feature>
<feature type="region of interest" description="Disordered" evidence="2">
    <location>
        <begin position="36"/>
        <end position="67"/>
    </location>
</feature>
<keyword evidence="5" id="KW-1185">Reference proteome</keyword>